<organism evidence="2 3">
    <name type="scientific">Alligator mississippiensis</name>
    <name type="common">American alligator</name>
    <dbReference type="NCBI Taxonomy" id="8496"/>
    <lineage>
        <taxon>Eukaryota</taxon>
        <taxon>Metazoa</taxon>
        <taxon>Chordata</taxon>
        <taxon>Craniata</taxon>
        <taxon>Vertebrata</taxon>
        <taxon>Euteleostomi</taxon>
        <taxon>Archelosauria</taxon>
        <taxon>Archosauria</taxon>
        <taxon>Crocodylia</taxon>
        <taxon>Alligatoridae</taxon>
        <taxon>Alligatorinae</taxon>
        <taxon>Alligator</taxon>
    </lineage>
</organism>
<sequence>MTIEMELRGDQPEAAGLKPAVKSPSKNSLKNALMNMIKIDSDNGKESIMLTCMWPLTWQVGQVRNSGFVPSAVPGAY</sequence>
<evidence type="ECO:0000313" key="2">
    <source>
        <dbReference type="EMBL" id="KYO37371.1"/>
    </source>
</evidence>
<feature type="compositionally biased region" description="Basic and acidic residues" evidence="1">
    <location>
        <begin position="1"/>
        <end position="11"/>
    </location>
</feature>
<keyword evidence="3" id="KW-1185">Reference proteome</keyword>
<protein>
    <submittedName>
        <fullName evidence="2">Uncharacterized protein</fullName>
    </submittedName>
</protein>
<feature type="region of interest" description="Disordered" evidence="1">
    <location>
        <begin position="1"/>
        <end position="23"/>
    </location>
</feature>
<reference evidence="2 3" key="1">
    <citation type="journal article" date="2012" name="Genome Biol.">
        <title>Sequencing three crocodilian genomes to illuminate the evolution of archosaurs and amniotes.</title>
        <authorList>
            <person name="St John J.A."/>
            <person name="Braun E.L."/>
            <person name="Isberg S.R."/>
            <person name="Miles L.G."/>
            <person name="Chong A.Y."/>
            <person name="Gongora J."/>
            <person name="Dalzell P."/>
            <person name="Moran C."/>
            <person name="Bed'hom B."/>
            <person name="Abzhanov A."/>
            <person name="Burgess S.C."/>
            <person name="Cooksey A.M."/>
            <person name="Castoe T.A."/>
            <person name="Crawford N.G."/>
            <person name="Densmore L.D."/>
            <person name="Drew J.C."/>
            <person name="Edwards S.V."/>
            <person name="Faircloth B.C."/>
            <person name="Fujita M.K."/>
            <person name="Greenwold M.J."/>
            <person name="Hoffmann F.G."/>
            <person name="Howard J.M."/>
            <person name="Iguchi T."/>
            <person name="Janes D.E."/>
            <person name="Khan S.Y."/>
            <person name="Kohno S."/>
            <person name="de Koning A.J."/>
            <person name="Lance S.L."/>
            <person name="McCarthy F.M."/>
            <person name="McCormack J.E."/>
            <person name="Merchant M.E."/>
            <person name="Peterson D.G."/>
            <person name="Pollock D.D."/>
            <person name="Pourmand N."/>
            <person name="Raney B.J."/>
            <person name="Roessler K.A."/>
            <person name="Sanford J.R."/>
            <person name="Sawyer R.H."/>
            <person name="Schmidt C.J."/>
            <person name="Triplett E.W."/>
            <person name="Tuberville T.D."/>
            <person name="Venegas-Anaya M."/>
            <person name="Howard J.T."/>
            <person name="Jarvis E.D."/>
            <person name="Guillette L.J.Jr."/>
            <person name="Glenn T.C."/>
            <person name="Green R.E."/>
            <person name="Ray D.A."/>
        </authorList>
    </citation>
    <scope>NUCLEOTIDE SEQUENCE [LARGE SCALE GENOMIC DNA]</scope>
    <source>
        <strain evidence="2">KSC_2009_1</strain>
    </source>
</reference>
<dbReference type="AlphaFoldDB" id="A0A151NKN4"/>
<proteinExistence type="predicted"/>
<dbReference type="EMBL" id="AKHW03002726">
    <property type="protein sequence ID" value="KYO37371.1"/>
    <property type="molecule type" value="Genomic_DNA"/>
</dbReference>
<name>A0A151NKN4_ALLMI</name>
<evidence type="ECO:0000313" key="3">
    <source>
        <dbReference type="Proteomes" id="UP000050525"/>
    </source>
</evidence>
<gene>
    <name evidence="2" type="ORF">Y1Q_0002596</name>
</gene>
<comment type="caution">
    <text evidence="2">The sequence shown here is derived from an EMBL/GenBank/DDBJ whole genome shotgun (WGS) entry which is preliminary data.</text>
</comment>
<accession>A0A151NKN4</accession>
<evidence type="ECO:0000256" key="1">
    <source>
        <dbReference type="SAM" id="MobiDB-lite"/>
    </source>
</evidence>
<dbReference type="Proteomes" id="UP000050525">
    <property type="component" value="Unassembled WGS sequence"/>
</dbReference>